<comment type="caution">
    <text evidence="1">The sequence shown here is derived from an EMBL/GenBank/DDBJ whole genome shotgun (WGS) entry which is preliminary data.</text>
</comment>
<evidence type="ECO:0000313" key="2">
    <source>
        <dbReference type="Proteomes" id="UP001596058"/>
    </source>
</evidence>
<dbReference type="SUPFAM" id="SSF52833">
    <property type="entry name" value="Thioredoxin-like"/>
    <property type="match status" value="1"/>
</dbReference>
<evidence type="ECO:0008006" key="3">
    <source>
        <dbReference type="Google" id="ProtNLM"/>
    </source>
</evidence>
<dbReference type="InterPro" id="IPR036249">
    <property type="entry name" value="Thioredoxin-like_sf"/>
</dbReference>
<dbReference type="Proteomes" id="UP001596058">
    <property type="component" value="Unassembled WGS sequence"/>
</dbReference>
<organism evidence="1 2">
    <name type="scientific">Nonomuraea insulae</name>
    <dbReference type="NCBI Taxonomy" id="1616787"/>
    <lineage>
        <taxon>Bacteria</taxon>
        <taxon>Bacillati</taxon>
        <taxon>Actinomycetota</taxon>
        <taxon>Actinomycetes</taxon>
        <taxon>Streptosporangiales</taxon>
        <taxon>Streptosporangiaceae</taxon>
        <taxon>Nonomuraea</taxon>
    </lineage>
</organism>
<evidence type="ECO:0000313" key="1">
    <source>
        <dbReference type="EMBL" id="MFC5830680.1"/>
    </source>
</evidence>
<accession>A0ABW1D158</accession>
<reference evidence="2" key="1">
    <citation type="journal article" date="2019" name="Int. J. Syst. Evol. Microbiol.">
        <title>The Global Catalogue of Microorganisms (GCM) 10K type strain sequencing project: providing services to taxonomists for standard genome sequencing and annotation.</title>
        <authorList>
            <consortium name="The Broad Institute Genomics Platform"/>
            <consortium name="The Broad Institute Genome Sequencing Center for Infectious Disease"/>
            <person name="Wu L."/>
            <person name="Ma J."/>
        </authorList>
    </citation>
    <scope>NUCLEOTIDE SEQUENCE [LARGE SCALE GENOMIC DNA]</scope>
    <source>
        <strain evidence="2">CCUG 53903</strain>
    </source>
</reference>
<dbReference type="EMBL" id="JBHSPA010000056">
    <property type="protein sequence ID" value="MFC5830680.1"/>
    <property type="molecule type" value="Genomic_DNA"/>
</dbReference>
<sequence length="181" mass="18984">MTYLVVAVIGLTLLCVLNLVFTYGVIRRLREHGDVLAAGVDCGAGPEPLLAVGEFVGEFSAVTTEGEPIDRDSLPGRTTIAFFSTDCDFCHEQLPVFIDWAAGCSDGSTGLLAVIEGAREDTAGMVADLRPVAKVVTVADPAAGIVTAFRVRAFPSFLHIENGVVRGSTLDSADLAHTFAA</sequence>
<dbReference type="Gene3D" id="3.40.30.10">
    <property type="entry name" value="Glutaredoxin"/>
    <property type="match status" value="1"/>
</dbReference>
<protein>
    <recommendedName>
        <fullName evidence="3">Thioredoxin domain-containing protein</fullName>
    </recommendedName>
</protein>
<dbReference type="RefSeq" id="WP_379520163.1">
    <property type="nucleotide sequence ID" value="NZ_JBHSPA010000056.1"/>
</dbReference>
<gene>
    <name evidence="1" type="ORF">ACFPZ3_43090</name>
</gene>
<name>A0ABW1D158_9ACTN</name>
<proteinExistence type="predicted"/>
<keyword evidence="2" id="KW-1185">Reference proteome</keyword>